<feature type="transmembrane region" description="Helical" evidence="1">
    <location>
        <begin position="26"/>
        <end position="53"/>
    </location>
</feature>
<protein>
    <submittedName>
        <fullName evidence="2">Uncharacterized protein</fullName>
    </submittedName>
</protein>
<evidence type="ECO:0000313" key="2">
    <source>
        <dbReference type="EMBL" id="EAX74677.1"/>
    </source>
</evidence>
<dbReference type="EMBL" id="DS127745">
    <property type="protein sequence ID" value="EAX74677.1"/>
    <property type="molecule type" value="Genomic_DNA"/>
</dbReference>
<dbReference type="InParanoid" id="A2H7E0"/>
<keyword evidence="3" id="KW-1185">Reference proteome</keyword>
<feature type="transmembrane region" description="Helical" evidence="1">
    <location>
        <begin position="59"/>
        <end position="78"/>
    </location>
</feature>
<accession>A2H7E0</accession>
<dbReference type="RefSeq" id="XP_001287607.1">
    <property type="nucleotide sequence ID" value="XM_001287606.1"/>
</dbReference>
<evidence type="ECO:0000256" key="1">
    <source>
        <dbReference type="SAM" id="Phobius"/>
    </source>
</evidence>
<organism evidence="2 3">
    <name type="scientific">Trichomonas vaginalis (strain ATCC PRA-98 / G3)</name>
    <dbReference type="NCBI Taxonomy" id="412133"/>
    <lineage>
        <taxon>Eukaryota</taxon>
        <taxon>Metamonada</taxon>
        <taxon>Parabasalia</taxon>
        <taxon>Trichomonadida</taxon>
        <taxon>Trichomonadidae</taxon>
        <taxon>Trichomonas</taxon>
    </lineage>
</organism>
<dbReference type="AlphaFoldDB" id="A2H7E0"/>
<proteinExistence type="predicted"/>
<feature type="transmembrane region" description="Helical" evidence="1">
    <location>
        <begin position="176"/>
        <end position="195"/>
    </location>
</feature>
<evidence type="ECO:0000313" key="3">
    <source>
        <dbReference type="Proteomes" id="UP000001542"/>
    </source>
</evidence>
<dbReference type="VEuPathDB" id="TrichDB:TVAGG3_0899340"/>
<keyword evidence="1" id="KW-1133">Transmembrane helix</keyword>
<keyword evidence="1" id="KW-0812">Transmembrane</keyword>
<dbReference type="Proteomes" id="UP000001542">
    <property type="component" value="Unassembled WGS sequence"/>
</dbReference>
<dbReference type="KEGG" id="tva:4732075"/>
<feature type="transmembrane region" description="Helical" evidence="1">
    <location>
        <begin position="85"/>
        <end position="104"/>
    </location>
</feature>
<keyword evidence="1" id="KW-0472">Membrane</keyword>
<feature type="transmembrane region" description="Helical" evidence="1">
    <location>
        <begin position="143"/>
        <end position="164"/>
    </location>
</feature>
<dbReference type="VEuPathDB" id="TrichDB:TVAG_290060"/>
<reference evidence="2" key="2">
    <citation type="journal article" date="2007" name="Science">
        <title>Draft genome sequence of the sexually transmitted pathogen Trichomonas vaginalis.</title>
        <authorList>
            <person name="Carlton J.M."/>
            <person name="Hirt R.P."/>
            <person name="Silva J.C."/>
            <person name="Delcher A.L."/>
            <person name="Schatz M."/>
            <person name="Zhao Q."/>
            <person name="Wortman J.R."/>
            <person name="Bidwell S.L."/>
            <person name="Alsmark U.C.M."/>
            <person name="Besteiro S."/>
            <person name="Sicheritz-Ponten T."/>
            <person name="Noel C.J."/>
            <person name="Dacks J.B."/>
            <person name="Foster P.G."/>
            <person name="Simillion C."/>
            <person name="Van de Peer Y."/>
            <person name="Miranda-Saavedra D."/>
            <person name="Barton G.J."/>
            <person name="Westrop G.D."/>
            <person name="Mueller S."/>
            <person name="Dessi D."/>
            <person name="Fiori P.L."/>
            <person name="Ren Q."/>
            <person name="Paulsen I."/>
            <person name="Zhang H."/>
            <person name="Bastida-Corcuera F.D."/>
            <person name="Simoes-Barbosa A."/>
            <person name="Brown M.T."/>
            <person name="Hayes R.D."/>
            <person name="Mukherjee M."/>
            <person name="Okumura C.Y."/>
            <person name="Schneider R."/>
            <person name="Smith A.J."/>
            <person name="Vanacova S."/>
            <person name="Villalvazo M."/>
            <person name="Haas B.J."/>
            <person name="Pertea M."/>
            <person name="Feldblyum T.V."/>
            <person name="Utterback T.R."/>
            <person name="Shu C.L."/>
            <person name="Osoegawa K."/>
            <person name="de Jong P.J."/>
            <person name="Hrdy I."/>
            <person name="Horvathova L."/>
            <person name="Zubacova Z."/>
            <person name="Dolezal P."/>
            <person name="Malik S.B."/>
            <person name="Logsdon J.M. Jr."/>
            <person name="Henze K."/>
            <person name="Gupta A."/>
            <person name="Wang C.C."/>
            <person name="Dunne R.L."/>
            <person name="Upcroft J.A."/>
            <person name="Upcroft P."/>
            <person name="White O."/>
            <person name="Salzberg S.L."/>
            <person name="Tang P."/>
            <person name="Chiu C.-H."/>
            <person name="Lee Y.-S."/>
            <person name="Embley T.M."/>
            <person name="Coombs G.H."/>
            <person name="Mottram J.C."/>
            <person name="Tachezy J."/>
            <person name="Fraser-Liggett C.M."/>
            <person name="Johnson P.J."/>
        </authorList>
    </citation>
    <scope>NUCLEOTIDE SEQUENCE [LARGE SCALE GENOMIC DNA]</scope>
    <source>
        <strain evidence="2">G3</strain>
    </source>
</reference>
<name>A2H7E0_TRIV3</name>
<sequence>MSTIITIAVFAIKVKNQDGSITYEQILTLALLSAALFQISPLFYFAIICHSYILRMIDISLISISCCFVVFFILTTAFGLRSFNILPLLVGIVAGLIAFLQNYYKNASVYLFISIGFYSLLAIPVIVSSCIALRSEKSYFHKLYMYLFSNLVTLVCFVVIQTLYFCPAVSSTPVAASLNIVLYFTYSIMMTYFHWPFESDIDLEYLEPGKGDQEGFQADIDDMPNEIKAEGSDVLDTNT</sequence>
<gene>
    <name evidence="2" type="ORF">TVAG_290060</name>
</gene>
<feature type="transmembrane region" description="Helical" evidence="1">
    <location>
        <begin position="110"/>
        <end position="131"/>
    </location>
</feature>
<reference evidence="2" key="1">
    <citation type="submission" date="2006-10" db="EMBL/GenBank/DDBJ databases">
        <authorList>
            <person name="Amadeo P."/>
            <person name="Zhao Q."/>
            <person name="Wortman J."/>
            <person name="Fraser-Liggett C."/>
            <person name="Carlton J."/>
        </authorList>
    </citation>
    <scope>NUCLEOTIDE SEQUENCE</scope>
    <source>
        <strain evidence="2">G3</strain>
    </source>
</reference>